<keyword evidence="3" id="KW-1185">Reference proteome</keyword>
<dbReference type="PRINTS" id="PR00625">
    <property type="entry name" value="JDOMAIN"/>
</dbReference>
<dbReference type="InterPro" id="IPR036869">
    <property type="entry name" value="J_dom_sf"/>
</dbReference>
<dbReference type="SMART" id="SM00271">
    <property type="entry name" value="DnaJ"/>
    <property type="match status" value="1"/>
</dbReference>
<evidence type="ECO:0000313" key="3">
    <source>
        <dbReference type="Proteomes" id="UP000261560"/>
    </source>
</evidence>
<dbReference type="Pfam" id="PF00226">
    <property type="entry name" value="DnaJ"/>
    <property type="match status" value="1"/>
</dbReference>
<dbReference type="AlphaFoldDB" id="A0A3B3DI57"/>
<reference evidence="2" key="2">
    <citation type="submission" date="2025-09" db="UniProtKB">
        <authorList>
            <consortium name="Ensembl"/>
        </authorList>
    </citation>
    <scope>IDENTIFICATION</scope>
</reference>
<organism evidence="2 3">
    <name type="scientific">Oryzias melastigma</name>
    <name type="common">Marine medaka</name>
    <dbReference type="NCBI Taxonomy" id="30732"/>
    <lineage>
        <taxon>Eukaryota</taxon>
        <taxon>Metazoa</taxon>
        <taxon>Chordata</taxon>
        <taxon>Craniata</taxon>
        <taxon>Vertebrata</taxon>
        <taxon>Euteleostomi</taxon>
        <taxon>Actinopterygii</taxon>
        <taxon>Neopterygii</taxon>
        <taxon>Teleostei</taxon>
        <taxon>Neoteleostei</taxon>
        <taxon>Acanthomorphata</taxon>
        <taxon>Ovalentaria</taxon>
        <taxon>Atherinomorphae</taxon>
        <taxon>Beloniformes</taxon>
        <taxon>Adrianichthyidae</taxon>
        <taxon>Oryziinae</taxon>
        <taxon>Oryzias</taxon>
    </lineage>
</organism>
<dbReference type="Proteomes" id="UP000261560">
    <property type="component" value="Unplaced"/>
</dbReference>
<dbReference type="GeneTree" id="ENSGT00940000177645"/>
<dbReference type="PANTHER" id="PTHR44873">
    <property type="entry name" value="DNAJ HOMOLOG SUBFAMILY C MEMBER 30, MITOCHONDRIAL"/>
    <property type="match status" value="1"/>
</dbReference>
<dbReference type="PANTHER" id="PTHR44873:SF1">
    <property type="entry name" value="DNAJ HOMOLOG SUBFAMILY C MEMBER 30, MITOCHONDRIAL"/>
    <property type="match status" value="1"/>
</dbReference>
<dbReference type="Ensembl" id="ENSOMET00000018186.1">
    <property type="protein sequence ID" value="ENSOMEP00000029080.1"/>
    <property type="gene ID" value="ENSOMEG00000012489.1"/>
</dbReference>
<feature type="domain" description="J" evidence="1">
    <location>
        <begin position="10"/>
        <end position="82"/>
    </location>
</feature>
<sequence length="82" mass="9453">AVLLHRSRTAYYDILRVSPSATQSQVKTAYYKQSFVYHPDKNPGSKEHGHSLLFELYLPTNSPAGHTRQHTTLSYIKKKNMF</sequence>
<proteinExistence type="predicted"/>
<reference evidence="2" key="1">
    <citation type="submission" date="2025-08" db="UniProtKB">
        <authorList>
            <consortium name="Ensembl"/>
        </authorList>
    </citation>
    <scope>IDENTIFICATION</scope>
</reference>
<dbReference type="STRING" id="30732.ENSOMEP00000029080"/>
<accession>A0A3B3DI57</accession>
<evidence type="ECO:0000259" key="1">
    <source>
        <dbReference type="PROSITE" id="PS50076"/>
    </source>
</evidence>
<dbReference type="PROSITE" id="PS50076">
    <property type="entry name" value="DNAJ_2"/>
    <property type="match status" value="1"/>
</dbReference>
<name>A0A3B3DI57_ORYME</name>
<dbReference type="CDD" id="cd06257">
    <property type="entry name" value="DnaJ"/>
    <property type="match status" value="1"/>
</dbReference>
<dbReference type="InterPro" id="IPR001623">
    <property type="entry name" value="DnaJ_domain"/>
</dbReference>
<evidence type="ECO:0000313" key="2">
    <source>
        <dbReference type="Ensembl" id="ENSOMEP00000029080.1"/>
    </source>
</evidence>
<dbReference type="SUPFAM" id="SSF46565">
    <property type="entry name" value="Chaperone J-domain"/>
    <property type="match status" value="1"/>
</dbReference>
<dbReference type="InterPro" id="IPR053025">
    <property type="entry name" value="Mito_ATP_Synthase-Asso"/>
</dbReference>
<protein>
    <recommendedName>
        <fullName evidence="1">J domain-containing protein</fullName>
    </recommendedName>
</protein>
<dbReference type="PaxDb" id="30732-ENSOMEP00000029080"/>
<dbReference type="Gene3D" id="1.10.287.110">
    <property type="entry name" value="DnaJ domain"/>
    <property type="match status" value="1"/>
</dbReference>